<dbReference type="CDD" id="cd02411">
    <property type="entry name" value="KH-II_30S_S3_arch"/>
    <property type="match status" value="1"/>
</dbReference>
<evidence type="ECO:0000256" key="2">
    <source>
        <dbReference type="ARBA" id="ARBA00022730"/>
    </source>
</evidence>
<reference evidence="9" key="1">
    <citation type="journal article" date="2020" name="mSystems">
        <title>Genome- and Community-Level Interaction Insights into Carbon Utilization and Element Cycling Functions of Hydrothermarchaeota in Hydrothermal Sediment.</title>
        <authorList>
            <person name="Zhou Z."/>
            <person name="Liu Y."/>
            <person name="Xu W."/>
            <person name="Pan J."/>
            <person name="Luo Z.H."/>
            <person name="Li M."/>
        </authorList>
    </citation>
    <scope>NUCLEOTIDE SEQUENCE [LARGE SCALE GENOMIC DNA]</scope>
    <source>
        <strain evidence="9">SpSt-110</strain>
    </source>
</reference>
<dbReference type="AlphaFoldDB" id="A0A7J3XXR7"/>
<organism evidence="9">
    <name type="scientific">Thermogladius calderae</name>
    <dbReference type="NCBI Taxonomy" id="1200300"/>
    <lineage>
        <taxon>Archaea</taxon>
        <taxon>Thermoproteota</taxon>
        <taxon>Thermoprotei</taxon>
        <taxon>Desulfurococcales</taxon>
        <taxon>Desulfurococcaceae</taxon>
        <taxon>Thermogladius</taxon>
    </lineage>
</organism>
<feature type="compositionally biased region" description="Gly residues" evidence="7">
    <location>
        <begin position="218"/>
        <end position="230"/>
    </location>
</feature>
<evidence type="ECO:0000256" key="7">
    <source>
        <dbReference type="SAM" id="MobiDB-lite"/>
    </source>
</evidence>
<evidence type="ECO:0000256" key="1">
    <source>
        <dbReference type="ARBA" id="ARBA00010761"/>
    </source>
</evidence>
<evidence type="ECO:0000313" key="9">
    <source>
        <dbReference type="EMBL" id="HHP67289.1"/>
    </source>
</evidence>
<dbReference type="PANTHER" id="PTHR11760:SF32">
    <property type="entry name" value="SMALL RIBOSOMAL SUBUNIT PROTEIN US3"/>
    <property type="match status" value="1"/>
</dbReference>
<accession>A0A7J3XXR7</accession>
<keyword evidence="2 6" id="KW-0699">rRNA-binding</keyword>
<dbReference type="Pfam" id="PF07650">
    <property type="entry name" value="KH_2"/>
    <property type="match status" value="1"/>
</dbReference>
<dbReference type="SMART" id="SM00322">
    <property type="entry name" value="KH"/>
    <property type="match status" value="1"/>
</dbReference>
<dbReference type="Pfam" id="PF00189">
    <property type="entry name" value="Ribosomal_S3_C"/>
    <property type="match status" value="1"/>
</dbReference>
<dbReference type="InterPro" id="IPR027488">
    <property type="entry name" value="Ribosomal_uS3_arc"/>
</dbReference>
<dbReference type="PROSITE" id="PS50823">
    <property type="entry name" value="KH_TYPE_2"/>
    <property type="match status" value="1"/>
</dbReference>
<dbReference type="SUPFAM" id="SSF54821">
    <property type="entry name" value="Ribosomal protein S3 C-terminal domain"/>
    <property type="match status" value="1"/>
</dbReference>
<dbReference type="GO" id="GO:0003735">
    <property type="term" value="F:structural constituent of ribosome"/>
    <property type="evidence" value="ECO:0007669"/>
    <property type="project" value="UniProtKB-UniRule"/>
</dbReference>
<evidence type="ECO:0000259" key="8">
    <source>
        <dbReference type="PROSITE" id="PS50823"/>
    </source>
</evidence>
<comment type="similarity">
    <text evidence="1 6">Belongs to the universal ribosomal protein uS3 family.</text>
</comment>
<dbReference type="HAMAP" id="MF_01309_A">
    <property type="entry name" value="Ribosomal_uS3_A"/>
    <property type="match status" value="1"/>
</dbReference>
<dbReference type="InterPro" id="IPR005703">
    <property type="entry name" value="Ribosomal_uS3_euk/arc"/>
</dbReference>
<dbReference type="InterPro" id="IPR004087">
    <property type="entry name" value="KH_dom"/>
</dbReference>
<dbReference type="GO" id="GO:0006412">
    <property type="term" value="P:translation"/>
    <property type="evidence" value="ECO:0007669"/>
    <property type="project" value="UniProtKB-UniRule"/>
</dbReference>
<dbReference type="Gene3D" id="3.30.1140.32">
    <property type="entry name" value="Ribosomal protein S3, C-terminal domain"/>
    <property type="match status" value="1"/>
</dbReference>
<feature type="domain" description="KH type-2" evidence="8">
    <location>
        <begin position="20"/>
        <end position="89"/>
    </location>
</feature>
<dbReference type="EMBL" id="DRYK01000014">
    <property type="protein sequence ID" value="HHP67289.1"/>
    <property type="molecule type" value="Genomic_DNA"/>
</dbReference>
<proteinExistence type="inferred from homology"/>
<comment type="function">
    <text evidence="6">Binds the lower part of the 30S subunit head.</text>
</comment>
<dbReference type="InterPro" id="IPR009019">
    <property type="entry name" value="KH_sf_prok-type"/>
</dbReference>
<dbReference type="NCBIfam" id="NF003219">
    <property type="entry name" value="PRK04191.1"/>
    <property type="match status" value="1"/>
</dbReference>
<dbReference type="Gene3D" id="3.30.300.20">
    <property type="match status" value="1"/>
</dbReference>
<protein>
    <recommendedName>
        <fullName evidence="6">Small ribosomal subunit protein uS3</fullName>
    </recommendedName>
</protein>
<name>A0A7J3XXR7_9CREN</name>
<comment type="caution">
    <text evidence="9">The sequence shown here is derived from an EMBL/GenBank/DDBJ whole genome shotgun (WGS) entry which is preliminary data.</text>
</comment>
<sequence>MVGSRVKQYFINLGIKKTMIDQFLGNYFVDAGYAGVELYKTPTGHRVVIYAEYPGRLIGRGGSVIRKLTTIFQTRFGLENVNITVSPVSDPDLNARVVAYRIVRALEKEIPYRRVMMAMLKRIMDAGALGAEIVISGKLRGERATYEKMRTGKIYKAGDLVDYIVDRAVAKTLLKPGIFGVEVIIVKPSIPLPDQVKVKELKPEELQSLLQPVKEGGVEGAGEGGVSEGK</sequence>
<evidence type="ECO:0000256" key="6">
    <source>
        <dbReference type="HAMAP-Rule" id="MF_01309"/>
    </source>
</evidence>
<dbReference type="InterPro" id="IPR004044">
    <property type="entry name" value="KH_dom_type_2"/>
</dbReference>
<evidence type="ECO:0000256" key="5">
    <source>
        <dbReference type="ARBA" id="ARBA00023274"/>
    </source>
</evidence>
<dbReference type="InterPro" id="IPR036419">
    <property type="entry name" value="Ribosomal_S3_C_sf"/>
</dbReference>
<dbReference type="InterPro" id="IPR015946">
    <property type="entry name" value="KH_dom-like_a/b"/>
</dbReference>
<comment type="subunit">
    <text evidence="6">Part of the 30S ribosomal subunit.</text>
</comment>
<dbReference type="NCBIfam" id="TIGR01008">
    <property type="entry name" value="uS3_euk_arch"/>
    <property type="match status" value="1"/>
</dbReference>
<dbReference type="GO" id="GO:0022627">
    <property type="term" value="C:cytosolic small ribosomal subunit"/>
    <property type="evidence" value="ECO:0007669"/>
    <property type="project" value="UniProtKB-UniRule"/>
</dbReference>
<keyword evidence="4 6" id="KW-0689">Ribosomal protein</keyword>
<keyword evidence="5 6" id="KW-0687">Ribonucleoprotein</keyword>
<evidence type="ECO:0000256" key="3">
    <source>
        <dbReference type="ARBA" id="ARBA00022884"/>
    </source>
</evidence>
<keyword evidence="3 6" id="KW-0694">RNA-binding</keyword>
<dbReference type="InterPro" id="IPR001351">
    <property type="entry name" value="Ribosomal_uS3_C"/>
</dbReference>
<dbReference type="PANTHER" id="PTHR11760">
    <property type="entry name" value="30S/40S RIBOSOMAL PROTEIN S3"/>
    <property type="match status" value="1"/>
</dbReference>
<dbReference type="InterPro" id="IPR057258">
    <property type="entry name" value="Ribosomal_uS3"/>
</dbReference>
<feature type="region of interest" description="Disordered" evidence="7">
    <location>
        <begin position="211"/>
        <end position="230"/>
    </location>
</feature>
<dbReference type="GO" id="GO:0019843">
    <property type="term" value="F:rRNA binding"/>
    <property type="evidence" value="ECO:0007669"/>
    <property type="project" value="UniProtKB-UniRule"/>
</dbReference>
<gene>
    <name evidence="6" type="primary">rps3</name>
    <name evidence="9" type="ORF">ENM60_00590</name>
</gene>
<evidence type="ECO:0000256" key="4">
    <source>
        <dbReference type="ARBA" id="ARBA00022980"/>
    </source>
</evidence>
<dbReference type="SUPFAM" id="SSF54814">
    <property type="entry name" value="Prokaryotic type KH domain (KH-domain type II)"/>
    <property type="match status" value="1"/>
</dbReference>